<reference evidence="2 3" key="1">
    <citation type="submission" date="2020-05" db="EMBL/GenBank/DDBJ databases">
        <title>Aquincola sp. isolate from soil.</title>
        <authorList>
            <person name="Han J."/>
            <person name="Kim D.-U."/>
        </authorList>
    </citation>
    <scope>NUCLEOTIDE SEQUENCE [LARGE SCALE GENOMIC DNA]</scope>
    <source>
        <strain evidence="2 3">S2</strain>
    </source>
</reference>
<name>A0ABX2EHJ1_9BURK</name>
<dbReference type="EMBL" id="JABRWJ010000004">
    <property type="protein sequence ID" value="NRF68078.1"/>
    <property type="molecule type" value="Genomic_DNA"/>
</dbReference>
<evidence type="ECO:0000313" key="3">
    <source>
        <dbReference type="Proteomes" id="UP000737171"/>
    </source>
</evidence>
<dbReference type="RefSeq" id="WP_173123400.1">
    <property type="nucleotide sequence ID" value="NZ_JABRWJ010000004.1"/>
</dbReference>
<sequence length="72" mass="7772">MPTPREALTEGLSDAVGFVLGALAGWQLGRWLGFDALAPGDWDARAVVGVVFVMLGCGAGKWAAMRWRARRR</sequence>
<organism evidence="2 3">
    <name type="scientific">Pseudaquabacterium terrae</name>
    <dbReference type="NCBI Taxonomy" id="2732868"/>
    <lineage>
        <taxon>Bacteria</taxon>
        <taxon>Pseudomonadati</taxon>
        <taxon>Pseudomonadota</taxon>
        <taxon>Betaproteobacteria</taxon>
        <taxon>Burkholderiales</taxon>
        <taxon>Sphaerotilaceae</taxon>
        <taxon>Pseudaquabacterium</taxon>
    </lineage>
</organism>
<accession>A0ABX2EHJ1</accession>
<protein>
    <submittedName>
        <fullName evidence="2">Uncharacterized protein</fullName>
    </submittedName>
</protein>
<keyword evidence="1" id="KW-0472">Membrane</keyword>
<evidence type="ECO:0000256" key="1">
    <source>
        <dbReference type="SAM" id="Phobius"/>
    </source>
</evidence>
<keyword evidence="3" id="KW-1185">Reference proteome</keyword>
<feature type="transmembrane region" description="Helical" evidence="1">
    <location>
        <begin position="12"/>
        <end position="32"/>
    </location>
</feature>
<gene>
    <name evidence="2" type="ORF">HLB44_13885</name>
</gene>
<comment type="caution">
    <text evidence="2">The sequence shown here is derived from an EMBL/GenBank/DDBJ whole genome shotgun (WGS) entry which is preliminary data.</text>
</comment>
<evidence type="ECO:0000313" key="2">
    <source>
        <dbReference type="EMBL" id="NRF68078.1"/>
    </source>
</evidence>
<feature type="transmembrane region" description="Helical" evidence="1">
    <location>
        <begin position="44"/>
        <end position="64"/>
    </location>
</feature>
<dbReference type="Proteomes" id="UP000737171">
    <property type="component" value="Unassembled WGS sequence"/>
</dbReference>
<keyword evidence="1" id="KW-1133">Transmembrane helix</keyword>
<keyword evidence="1" id="KW-0812">Transmembrane</keyword>
<proteinExistence type="predicted"/>